<feature type="region of interest" description="Disordered" evidence="1">
    <location>
        <begin position="254"/>
        <end position="365"/>
    </location>
</feature>
<dbReference type="Proteomes" id="UP000509510">
    <property type="component" value="Chromosome VI"/>
</dbReference>
<dbReference type="Pfam" id="PF24244">
    <property type="entry name" value="Iec3-like_M"/>
    <property type="match status" value="1"/>
</dbReference>
<feature type="region of interest" description="Disordered" evidence="1">
    <location>
        <begin position="1"/>
        <end position="24"/>
    </location>
</feature>
<feature type="domain" description="INO80 complex subunit 3 N-terminal" evidence="2">
    <location>
        <begin position="28"/>
        <end position="96"/>
    </location>
</feature>
<evidence type="ECO:0000259" key="2">
    <source>
        <dbReference type="Pfam" id="PF14612"/>
    </source>
</evidence>
<evidence type="ECO:0000256" key="1">
    <source>
        <dbReference type="SAM" id="MobiDB-lite"/>
    </source>
</evidence>
<evidence type="ECO:0000313" key="5">
    <source>
        <dbReference type="Proteomes" id="UP000509510"/>
    </source>
</evidence>
<dbReference type="InterPro" id="IPR032742">
    <property type="entry name" value="Iec3_N"/>
</dbReference>
<feature type="domain" description="INO80 complex subunit 3-like middle region" evidence="3">
    <location>
        <begin position="158"/>
        <end position="258"/>
    </location>
</feature>
<dbReference type="GO" id="GO:0031011">
    <property type="term" value="C:Ino80 complex"/>
    <property type="evidence" value="ECO:0007669"/>
    <property type="project" value="InterPro"/>
</dbReference>
<dbReference type="EMBL" id="CP055903">
    <property type="protein sequence ID" value="QKX64448.1"/>
    <property type="molecule type" value="Genomic_DNA"/>
</dbReference>
<dbReference type="RefSeq" id="XP_035350621.1">
    <property type="nucleotide sequence ID" value="XM_035494728.1"/>
</dbReference>
<dbReference type="KEGG" id="trg:TRUGW13939_11622"/>
<evidence type="ECO:0000259" key="3">
    <source>
        <dbReference type="Pfam" id="PF24244"/>
    </source>
</evidence>
<dbReference type="InterPro" id="IPR055449">
    <property type="entry name" value="Iec3-like_M"/>
</dbReference>
<dbReference type="GO" id="GO:0006338">
    <property type="term" value="P:chromatin remodeling"/>
    <property type="evidence" value="ECO:0007669"/>
    <property type="project" value="InterPro"/>
</dbReference>
<dbReference type="Pfam" id="PF14612">
    <property type="entry name" value="Ino80_Iec3"/>
    <property type="match status" value="1"/>
</dbReference>
<accession>A0A7H8REK0</accession>
<organism evidence="4 5">
    <name type="scientific">Talaromyces rugulosus</name>
    <name type="common">Penicillium rugulosum</name>
    <dbReference type="NCBI Taxonomy" id="121627"/>
    <lineage>
        <taxon>Eukaryota</taxon>
        <taxon>Fungi</taxon>
        <taxon>Dikarya</taxon>
        <taxon>Ascomycota</taxon>
        <taxon>Pezizomycotina</taxon>
        <taxon>Eurotiomycetes</taxon>
        <taxon>Eurotiomycetidae</taxon>
        <taxon>Eurotiales</taxon>
        <taxon>Trichocomaceae</taxon>
        <taxon>Talaromyces</taxon>
        <taxon>Talaromyces sect. Islandici</taxon>
    </lineage>
</organism>
<gene>
    <name evidence="4" type="ORF">TRUGW13939_11622</name>
</gene>
<protein>
    <recommendedName>
        <fullName evidence="6">IEC3 subunit of the Ino80 complex, chromatin re-modelling-domain-containing protein</fullName>
    </recommendedName>
</protein>
<feature type="compositionally biased region" description="Gly residues" evidence="1">
    <location>
        <begin position="263"/>
        <end position="272"/>
    </location>
</feature>
<dbReference type="OrthoDB" id="4095124at2759"/>
<name>A0A7H8REK0_TALRU</name>
<dbReference type="AlphaFoldDB" id="A0A7H8REK0"/>
<evidence type="ECO:0000313" key="4">
    <source>
        <dbReference type="EMBL" id="QKX64448.1"/>
    </source>
</evidence>
<evidence type="ECO:0008006" key="6">
    <source>
        <dbReference type="Google" id="ProtNLM"/>
    </source>
</evidence>
<keyword evidence="5" id="KW-1185">Reference proteome</keyword>
<proteinExistence type="predicted"/>
<dbReference type="GeneID" id="55999099"/>
<reference evidence="5" key="1">
    <citation type="submission" date="2020-06" db="EMBL/GenBank/DDBJ databases">
        <title>A chromosome-scale genome assembly of Talaromyces rugulosus W13939.</title>
        <authorList>
            <person name="Wang B."/>
            <person name="Guo L."/>
            <person name="Ye K."/>
            <person name="Wang L."/>
        </authorList>
    </citation>
    <scope>NUCLEOTIDE SEQUENCE [LARGE SCALE GENOMIC DNA]</scope>
    <source>
        <strain evidence="5">W13939</strain>
    </source>
</reference>
<sequence length="365" mass="40725">MPSDQEDAVSTAGDAPDASALAPKQPYRSFKKKFVKLKVQFELKMRESENLVRERLRVEDLSKSIQETNDQLLDVLMEFNDSLHIKPSLRYDLAAPEEDAPLSPESEDIATTTYSAAAAKSALREARAELEAGVITPDSYRRLEEGIKRNSTYQPAVKYTSLRQIPHNDPSEFYQDESEEVSLRYKLGYLTPEHETEYLLRTDIELGDQNAIAQLSTQLPDKSTTFTERMRDANLANPSSVYNWLRRNTPQIFLQDNDNSSEKGGGGGGGGPRPSNLRTSKRASSVRNPAKEEDMYDEDGIALDTPEPTSSKGKRKREEDTGYRPKGGRSGGTSRKKKETESNNNTNTNTNFSGRRSKRSSGVGA</sequence>
<feature type="compositionally biased region" description="Polar residues" evidence="1">
    <location>
        <begin position="276"/>
        <end position="287"/>
    </location>
</feature>
<feature type="compositionally biased region" description="Low complexity" evidence="1">
    <location>
        <begin position="343"/>
        <end position="365"/>
    </location>
</feature>